<dbReference type="Proteomes" id="UP000805193">
    <property type="component" value="Unassembled WGS sequence"/>
</dbReference>
<protein>
    <submittedName>
        <fullName evidence="1">Uncharacterized protein</fullName>
    </submittedName>
</protein>
<evidence type="ECO:0000313" key="2">
    <source>
        <dbReference type="Proteomes" id="UP000805193"/>
    </source>
</evidence>
<reference evidence="1 2" key="1">
    <citation type="journal article" date="2020" name="Cell">
        <title>Large-Scale Comparative Analyses of Tick Genomes Elucidate Their Genetic Diversity and Vector Capacities.</title>
        <authorList>
            <consortium name="Tick Genome and Microbiome Consortium (TIGMIC)"/>
            <person name="Jia N."/>
            <person name="Wang J."/>
            <person name="Shi W."/>
            <person name="Du L."/>
            <person name="Sun Y."/>
            <person name="Zhan W."/>
            <person name="Jiang J.F."/>
            <person name="Wang Q."/>
            <person name="Zhang B."/>
            <person name="Ji P."/>
            <person name="Bell-Sakyi L."/>
            <person name="Cui X.M."/>
            <person name="Yuan T.T."/>
            <person name="Jiang B.G."/>
            <person name="Yang W.F."/>
            <person name="Lam T.T."/>
            <person name="Chang Q.C."/>
            <person name="Ding S.J."/>
            <person name="Wang X.J."/>
            <person name="Zhu J.G."/>
            <person name="Ruan X.D."/>
            <person name="Zhao L."/>
            <person name="Wei J.T."/>
            <person name="Ye R.Z."/>
            <person name="Que T.C."/>
            <person name="Du C.H."/>
            <person name="Zhou Y.H."/>
            <person name="Cheng J.X."/>
            <person name="Dai P.F."/>
            <person name="Guo W.B."/>
            <person name="Han X.H."/>
            <person name="Huang E.J."/>
            <person name="Li L.F."/>
            <person name="Wei W."/>
            <person name="Gao Y.C."/>
            <person name="Liu J.Z."/>
            <person name="Shao H.Z."/>
            <person name="Wang X."/>
            <person name="Wang C.C."/>
            <person name="Yang T.C."/>
            <person name="Huo Q.B."/>
            <person name="Li W."/>
            <person name="Chen H.Y."/>
            <person name="Chen S.E."/>
            <person name="Zhou L.G."/>
            <person name="Ni X.B."/>
            <person name="Tian J.H."/>
            <person name="Sheng Y."/>
            <person name="Liu T."/>
            <person name="Pan Y.S."/>
            <person name="Xia L.Y."/>
            <person name="Li J."/>
            <person name="Zhao F."/>
            <person name="Cao W.C."/>
        </authorList>
    </citation>
    <scope>NUCLEOTIDE SEQUENCE [LARGE SCALE GENOMIC DNA]</scope>
    <source>
        <strain evidence="1">Iper-2018</strain>
    </source>
</reference>
<evidence type="ECO:0000313" key="1">
    <source>
        <dbReference type="EMBL" id="KAG0413425.1"/>
    </source>
</evidence>
<sequence>MRNLDAKNLSSVKGVYFYPSFYDEVLPDTPLRLLKNVSNFSGHDILLGNTLREGDMMFEASFHQSLQSRSKLSIDAIMRVYNFFYKRSTFVQALLTLANLQRLYDMSSSTYEGFRDAIGDVLFNCPTKYFAEVFAKKNGRAFYYVLAHKPSFSVWNSPVATHTDDVSLLFGVPFMLPHLATDKERDLSRRLIVIWTAFAKTGDAVLWRQLQTNTFPTPLFYSYLHPSLSPPQCPHCGDRPNLFHVVWQCQLIPAVPSNPNPTPTSWEERLTDDTATGQQSLVDRAKAVAATYGAPD</sequence>
<comment type="caution">
    <text evidence="1">The sequence shown here is derived from an EMBL/GenBank/DDBJ whole genome shotgun (WGS) entry which is preliminary data.</text>
</comment>
<proteinExistence type="predicted"/>
<accession>A0AC60P1X4</accession>
<organism evidence="1 2">
    <name type="scientific">Ixodes persulcatus</name>
    <name type="common">Taiga tick</name>
    <dbReference type="NCBI Taxonomy" id="34615"/>
    <lineage>
        <taxon>Eukaryota</taxon>
        <taxon>Metazoa</taxon>
        <taxon>Ecdysozoa</taxon>
        <taxon>Arthropoda</taxon>
        <taxon>Chelicerata</taxon>
        <taxon>Arachnida</taxon>
        <taxon>Acari</taxon>
        <taxon>Parasitiformes</taxon>
        <taxon>Ixodida</taxon>
        <taxon>Ixodoidea</taxon>
        <taxon>Ixodidae</taxon>
        <taxon>Ixodinae</taxon>
        <taxon>Ixodes</taxon>
    </lineage>
</organism>
<gene>
    <name evidence="1" type="ORF">HPB47_009429</name>
</gene>
<dbReference type="EMBL" id="JABSTQ010011262">
    <property type="protein sequence ID" value="KAG0413425.1"/>
    <property type="molecule type" value="Genomic_DNA"/>
</dbReference>
<name>A0AC60P1X4_IXOPE</name>
<keyword evidence="2" id="KW-1185">Reference proteome</keyword>